<dbReference type="PANTHER" id="PTHR43394">
    <property type="entry name" value="ATP-DEPENDENT PERMEASE MDL1, MITOCHONDRIAL"/>
    <property type="match status" value="1"/>
</dbReference>
<reference evidence="13 14" key="1">
    <citation type="submission" date="2014-11" db="EMBL/GenBank/DDBJ databases">
        <title>Genetic blueprint of the zoonotic pathogen Toxocara canis.</title>
        <authorList>
            <person name="Zhu X.-Q."/>
            <person name="Korhonen P.K."/>
            <person name="Cai H."/>
            <person name="Young N.D."/>
            <person name="Nejsum P."/>
            <person name="von Samson-Himmelstjerna G."/>
            <person name="Boag P.R."/>
            <person name="Tan P."/>
            <person name="Li Q."/>
            <person name="Min J."/>
            <person name="Yang Y."/>
            <person name="Wang X."/>
            <person name="Fang X."/>
            <person name="Hall R.S."/>
            <person name="Hofmann A."/>
            <person name="Sternberg P.W."/>
            <person name="Jex A.R."/>
            <person name="Gasser R.B."/>
        </authorList>
    </citation>
    <scope>NUCLEOTIDE SEQUENCE [LARGE SCALE GENOMIC DNA]</scope>
    <source>
        <strain evidence="13">PN_DK_2014</strain>
    </source>
</reference>
<evidence type="ECO:0000256" key="3">
    <source>
        <dbReference type="ARBA" id="ARBA00022448"/>
    </source>
</evidence>
<organism evidence="13 14">
    <name type="scientific">Toxocara canis</name>
    <name type="common">Canine roundworm</name>
    <dbReference type="NCBI Taxonomy" id="6265"/>
    <lineage>
        <taxon>Eukaryota</taxon>
        <taxon>Metazoa</taxon>
        <taxon>Ecdysozoa</taxon>
        <taxon>Nematoda</taxon>
        <taxon>Chromadorea</taxon>
        <taxon>Rhabditida</taxon>
        <taxon>Spirurina</taxon>
        <taxon>Ascaridomorpha</taxon>
        <taxon>Ascaridoidea</taxon>
        <taxon>Toxocaridae</taxon>
        <taxon>Toxocara</taxon>
    </lineage>
</organism>
<feature type="transmembrane region" description="Helical" evidence="10">
    <location>
        <begin position="204"/>
        <end position="226"/>
    </location>
</feature>
<evidence type="ECO:0000256" key="1">
    <source>
        <dbReference type="ARBA" id="ARBA00004141"/>
    </source>
</evidence>
<comment type="subcellular location">
    <subcellularLocation>
        <location evidence="1">Membrane</location>
        <topology evidence="1">Multi-pass membrane protein</topology>
    </subcellularLocation>
</comment>
<feature type="transmembrane region" description="Helical" evidence="10">
    <location>
        <begin position="322"/>
        <end position="340"/>
    </location>
</feature>
<feature type="transmembrane region" description="Helical" evidence="10">
    <location>
        <begin position="899"/>
        <end position="918"/>
    </location>
</feature>
<dbReference type="GO" id="GO:0090374">
    <property type="term" value="P:oligopeptide export from mitochondrion"/>
    <property type="evidence" value="ECO:0007669"/>
    <property type="project" value="TreeGrafter"/>
</dbReference>
<evidence type="ECO:0000256" key="9">
    <source>
        <dbReference type="ARBA" id="ARBA00023136"/>
    </source>
</evidence>
<evidence type="ECO:0000256" key="10">
    <source>
        <dbReference type="SAM" id="Phobius"/>
    </source>
</evidence>
<keyword evidence="7" id="KW-0067">ATP-binding</keyword>
<dbReference type="OrthoDB" id="6500128at2759"/>
<feature type="transmembrane region" description="Helical" evidence="10">
    <location>
        <begin position="109"/>
        <end position="127"/>
    </location>
</feature>
<keyword evidence="5" id="KW-0677">Repeat</keyword>
<comment type="similarity">
    <text evidence="2">Belongs to the ABC transporter superfamily. ABCB family. Multidrug resistance exporter (TC 3.A.1.201) subfamily.</text>
</comment>
<evidence type="ECO:0000259" key="11">
    <source>
        <dbReference type="PROSITE" id="PS50893"/>
    </source>
</evidence>
<feature type="transmembrane region" description="Helical" evidence="10">
    <location>
        <begin position="133"/>
        <end position="153"/>
    </location>
</feature>
<dbReference type="InterPro" id="IPR003439">
    <property type="entry name" value="ABC_transporter-like_ATP-bd"/>
</dbReference>
<evidence type="ECO:0000256" key="2">
    <source>
        <dbReference type="ARBA" id="ARBA00007577"/>
    </source>
</evidence>
<keyword evidence="3" id="KW-0813">Transport</keyword>
<feature type="transmembrane region" description="Helical" evidence="10">
    <location>
        <begin position="291"/>
        <end position="310"/>
    </location>
</feature>
<feature type="domain" description="ABC transmembrane type-1" evidence="12">
    <location>
        <begin position="1"/>
        <end position="226"/>
    </location>
</feature>
<dbReference type="Pfam" id="PF00664">
    <property type="entry name" value="ABC_membrane"/>
    <property type="match status" value="4"/>
</dbReference>
<evidence type="ECO:0000256" key="8">
    <source>
        <dbReference type="ARBA" id="ARBA00022989"/>
    </source>
</evidence>
<dbReference type="SMART" id="SM00382">
    <property type="entry name" value="AAA"/>
    <property type="match status" value="2"/>
</dbReference>
<evidence type="ECO:0000313" key="14">
    <source>
        <dbReference type="Proteomes" id="UP000031036"/>
    </source>
</evidence>
<dbReference type="SUPFAM" id="SSF90123">
    <property type="entry name" value="ABC transporter transmembrane region"/>
    <property type="match status" value="4"/>
</dbReference>
<keyword evidence="9 10" id="KW-0472">Membrane</keyword>
<keyword evidence="8 10" id="KW-1133">Transmembrane helix</keyword>
<dbReference type="InterPro" id="IPR039421">
    <property type="entry name" value="Type_1_exporter"/>
</dbReference>
<dbReference type="InterPro" id="IPR003593">
    <property type="entry name" value="AAA+_ATPase"/>
</dbReference>
<name>A0A0B2W0T8_TOXCA</name>
<feature type="transmembrane region" description="Helical" evidence="10">
    <location>
        <begin position="390"/>
        <end position="408"/>
    </location>
</feature>
<dbReference type="CDD" id="cd03249">
    <property type="entry name" value="ABC_MTABC3_MDL1_MDL2"/>
    <property type="match status" value="1"/>
</dbReference>
<dbReference type="PANTHER" id="PTHR43394:SF11">
    <property type="entry name" value="ATP-BINDING CASSETTE TRANSPORTER"/>
    <property type="match status" value="1"/>
</dbReference>
<feature type="transmembrane region" description="Helical" evidence="10">
    <location>
        <begin position="925"/>
        <end position="942"/>
    </location>
</feature>
<proteinExistence type="inferred from homology"/>
<keyword evidence="6" id="KW-0547">Nucleotide-binding</keyword>
<dbReference type="PROSITE" id="PS00211">
    <property type="entry name" value="ABC_TRANSPORTER_1"/>
    <property type="match status" value="2"/>
</dbReference>
<feature type="transmembrane region" description="Helical" evidence="10">
    <location>
        <begin position="819"/>
        <end position="842"/>
    </location>
</feature>
<dbReference type="Proteomes" id="UP000031036">
    <property type="component" value="Unassembled WGS sequence"/>
</dbReference>
<comment type="caution">
    <text evidence="13">The sequence shown here is derived from an EMBL/GenBank/DDBJ whole genome shotgun (WGS) entry which is preliminary data.</text>
</comment>
<dbReference type="Gene3D" id="1.20.1560.10">
    <property type="entry name" value="ABC transporter type 1, transmembrane domain"/>
    <property type="match status" value="4"/>
</dbReference>
<feature type="transmembrane region" description="Helical" evidence="10">
    <location>
        <begin position="775"/>
        <end position="798"/>
    </location>
</feature>
<evidence type="ECO:0000256" key="6">
    <source>
        <dbReference type="ARBA" id="ARBA00022741"/>
    </source>
</evidence>
<dbReference type="GO" id="GO:0005743">
    <property type="term" value="C:mitochondrial inner membrane"/>
    <property type="evidence" value="ECO:0007669"/>
    <property type="project" value="TreeGrafter"/>
</dbReference>
<dbReference type="CDD" id="cd18577">
    <property type="entry name" value="ABC_6TM_Pgp_ABCB1_D1_like"/>
    <property type="match status" value="1"/>
</dbReference>
<evidence type="ECO:0000256" key="4">
    <source>
        <dbReference type="ARBA" id="ARBA00022692"/>
    </source>
</evidence>
<feature type="domain" description="ABC transmembrane type-1" evidence="12">
    <location>
        <begin position="776"/>
        <end position="1060"/>
    </location>
</feature>
<dbReference type="EMBL" id="JPKZ01000445">
    <property type="protein sequence ID" value="KHN87227.1"/>
    <property type="molecule type" value="Genomic_DNA"/>
</dbReference>
<feature type="transmembrane region" description="Helical" evidence="10">
    <location>
        <begin position="681"/>
        <end position="704"/>
    </location>
</feature>
<protein>
    <submittedName>
        <fullName evidence="13">Multidrug resistance protein 1A</fullName>
    </submittedName>
</protein>
<evidence type="ECO:0000256" key="7">
    <source>
        <dbReference type="ARBA" id="ARBA00022840"/>
    </source>
</evidence>
<dbReference type="PROSITE" id="PS50893">
    <property type="entry name" value="ABC_TRANSPORTER_2"/>
    <property type="match status" value="2"/>
</dbReference>
<dbReference type="InterPro" id="IPR036640">
    <property type="entry name" value="ABC1_TM_sf"/>
</dbReference>
<dbReference type="Pfam" id="PF00005">
    <property type="entry name" value="ABC_tran"/>
    <property type="match status" value="2"/>
</dbReference>
<dbReference type="GO" id="GO:0016887">
    <property type="term" value="F:ATP hydrolysis activity"/>
    <property type="evidence" value="ECO:0007669"/>
    <property type="project" value="InterPro"/>
</dbReference>
<feature type="domain" description="ABC transporter" evidence="11">
    <location>
        <begin position="355"/>
        <end position="583"/>
    </location>
</feature>
<sequence length="1337" mass="146723">MNIIGGRMANVLIIYDKYVGNNEFWNAAYENVIIFAGVGVALGVVSYVQYICFKNASLNITRNTRSAYMKSLLRQDAAWFDTQKAGVITTQLNENIDKIRDGVGDKVGFILRGVTMFFTCVVIGFIYEWRITLVMVALAPLSALLMSFCSRLVDAASSKQMKGNAECTAVLEESIMNFKTIASCNGQDTILKKFRDGARTTQKYAAQIAGFSGLFDGIFFFAMYLVDAASSKQMKGNAECTAVLEESIMNFKTIASCNGQDTILKKFRDGARTTQKYAAQIAGFSGLFDGIFFFAMYVFFAAGFYYGGYLYKVGVIKEPGDIFIVSNAIVFGGYFLGILSPHLMAITKAKVAAAVIYQTIDRVCQYLLEFYGVYGGYLYKVGVIKEPGDIFIVSNAIVFGGYFLGILSPHLMAITKAKVAAAVIYQTIDREPMLFSGTIKENIRLGRADATDDEIVEYCKMANAHCFIENLPEGYNTAIGAGGIQLSGGQKQRIAIARTIARNPRILLLDEATSALDAESEIAVQEALKKASLGRTTVMIAHRLSSLRDATNIIVISNGKVAEIAHGVFRTTSSGYGGLRSSSHFAQGSALASEVYCSMRKKSTVQKETVLDYEDSKQSRRGLWHLYRNCNGNYGKLLTAVITSILRGGEIPLFVVVFKLTFDGFAASNQDLMMQKLRDALIFYIALGVYLLITIFLATLFFGWTGDCVVDSLRYRALSNMLNQDAAYFDVPSRSTAITVTRLSTDAPNIKGDSKQSRRGLWHLYRNCNGNYVKLLAAVVASILRGGEIPLFVVVFKLTFDGFAASNQDLMMQKLRDALIFYIALGVYLLITIFLATLFFGWTGDCVVDSLRYRALSNMLNQDAAYFDVPSRSTAITVTRLSTDAPNIKGALDVRMVQIVNNLVALVVALILGVVYCWQVGLLGVALMVIVFIAIVVLAKFMDKYNDIAIKEDLSGQLSIEIVEQARTIQLLTREEHFCKLFDEKLDHALKLQKRSGPSEAINFAITMAFPYISDTVTYGFGISLIYYAHAAPDTVFAAGVSSNCGGWAVVMLSGCLNSFFGASSSVDSVLRLVYARKLQKDATGGDAKAELHGNVAFRNVRFCYPSRPEQTILNGLTFHASKGQTIALVGPSGSGKSTVISLLERFYDPPSGIIKLDNYEVKCLPMVELREQIALVGQEPVLFGGTIRENILLGVENKSNEDVIEACEMANARQFIEAMPNAYETEVGERGAQLSGGQKQRIAIARALVRNPKILLLDEATSALDADSEKAVQEALDKAGSGRTCIIVAHRLSSIQHADQIFFIENGTVVEHGTHQQLVEDNGKYAELIRKQDLRS</sequence>
<keyword evidence="4 10" id="KW-0812">Transmembrane</keyword>
<evidence type="ECO:0000256" key="5">
    <source>
        <dbReference type="ARBA" id="ARBA00022737"/>
    </source>
</evidence>
<keyword evidence="14" id="KW-1185">Reference proteome</keyword>
<evidence type="ECO:0000259" key="12">
    <source>
        <dbReference type="PROSITE" id="PS50929"/>
    </source>
</evidence>
<feature type="domain" description="ABC transmembrane type-1" evidence="12">
    <location>
        <begin position="638"/>
        <end position="750"/>
    </location>
</feature>
<evidence type="ECO:0000313" key="13">
    <source>
        <dbReference type="EMBL" id="KHN87227.1"/>
    </source>
</evidence>
<dbReference type="InterPro" id="IPR011527">
    <property type="entry name" value="ABC1_TM_dom"/>
</dbReference>
<dbReference type="GO" id="GO:0015421">
    <property type="term" value="F:ABC-type oligopeptide transporter activity"/>
    <property type="evidence" value="ECO:0007669"/>
    <property type="project" value="TreeGrafter"/>
</dbReference>
<dbReference type="OMA" id="CIHGGTL"/>
<accession>A0A0B2W0T8</accession>
<dbReference type="InterPro" id="IPR027417">
    <property type="entry name" value="P-loop_NTPase"/>
</dbReference>
<dbReference type="FunFam" id="3.40.50.300:FF:002283">
    <property type="entry name" value="p-GlycoProtein related"/>
    <property type="match status" value="1"/>
</dbReference>
<feature type="transmembrane region" description="Helical" evidence="10">
    <location>
        <begin position="32"/>
        <end position="53"/>
    </location>
</feature>
<dbReference type="Gene3D" id="3.40.50.300">
    <property type="entry name" value="P-loop containing nucleotide triphosphate hydrolases"/>
    <property type="match status" value="2"/>
</dbReference>
<dbReference type="STRING" id="6265.A0A0B2W0T8"/>
<gene>
    <name evidence="13" type="primary">Abcb1a</name>
    <name evidence="13" type="ORF">Tcan_13446</name>
</gene>
<dbReference type="PROSITE" id="PS50929">
    <property type="entry name" value="ABC_TM1F"/>
    <property type="match status" value="4"/>
</dbReference>
<dbReference type="GO" id="GO:0005524">
    <property type="term" value="F:ATP binding"/>
    <property type="evidence" value="ECO:0007669"/>
    <property type="project" value="UniProtKB-KW"/>
</dbReference>
<dbReference type="SUPFAM" id="SSF52540">
    <property type="entry name" value="P-loop containing nucleoside triphosphate hydrolases"/>
    <property type="match status" value="2"/>
</dbReference>
<feature type="domain" description="ABC transporter" evidence="11">
    <location>
        <begin position="1096"/>
        <end position="1332"/>
    </location>
</feature>
<feature type="domain" description="ABC transmembrane type-1" evidence="12">
    <location>
        <begin position="229"/>
        <end position="348"/>
    </location>
</feature>
<dbReference type="InterPro" id="IPR017871">
    <property type="entry name" value="ABC_transporter-like_CS"/>
</dbReference>